<proteinExistence type="predicted"/>
<dbReference type="EMBL" id="AUZX01011348">
    <property type="protein sequence ID" value="EQD43819.1"/>
    <property type="molecule type" value="Genomic_DNA"/>
</dbReference>
<keyword evidence="2" id="KW-0489">Methyltransferase</keyword>
<feature type="domain" description="MmeI-like N-terminal" evidence="1">
    <location>
        <begin position="1"/>
        <end position="159"/>
    </location>
</feature>
<feature type="non-terminal residue" evidence="2">
    <location>
        <position position="180"/>
    </location>
</feature>
<evidence type="ECO:0000313" key="2">
    <source>
        <dbReference type="EMBL" id="EQD43819.1"/>
    </source>
</evidence>
<sequence>MNAVEIEEAISRLAEQPFDAANFPYAFLQAFGNKETTIQRLRSGASNKSDRGGVLQTNNIHILTCDAGQVTTALKALKASPATAKAKAKFILATDGTDFEAENLTDCETVACAYKDFPDHFGFFLPLAGISTVREITENAFDIRATSRLNRLYVELLKDNPDWGKAERRHDMNHFMARLI</sequence>
<reference evidence="2" key="1">
    <citation type="submission" date="2013-08" db="EMBL/GenBank/DDBJ databases">
        <authorList>
            <person name="Mendez C."/>
            <person name="Richter M."/>
            <person name="Ferrer M."/>
            <person name="Sanchez J."/>
        </authorList>
    </citation>
    <scope>NUCLEOTIDE SEQUENCE</scope>
</reference>
<accession>T1ASU1</accession>
<comment type="caution">
    <text evidence="2">The sequence shown here is derived from an EMBL/GenBank/DDBJ whole genome shotgun (WGS) entry which is preliminary data.</text>
</comment>
<dbReference type="GO" id="GO:0032259">
    <property type="term" value="P:methylation"/>
    <property type="evidence" value="ECO:0007669"/>
    <property type="project" value="UniProtKB-KW"/>
</dbReference>
<gene>
    <name evidence="2" type="ORF">B1A_15463</name>
</gene>
<dbReference type="Pfam" id="PF20464">
    <property type="entry name" value="MmeI_N"/>
    <property type="match status" value="1"/>
</dbReference>
<reference evidence="2" key="2">
    <citation type="journal article" date="2014" name="ISME J.">
        <title>Microbial stratification in low pH oxic and suboxic macroscopic growths along an acid mine drainage.</title>
        <authorList>
            <person name="Mendez-Garcia C."/>
            <person name="Mesa V."/>
            <person name="Sprenger R.R."/>
            <person name="Richter M."/>
            <person name="Diez M.S."/>
            <person name="Solano J."/>
            <person name="Bargiela R."/>
            <person name="Golyshina O.V."/>
            <person name="Manteca A."/>
            <person name="Ramos J.L."/>
            <person name="Gallego J.R."/>
            <person name="Llorente I."/>
            <person name="Martins Dos Santos V.A."/>
            <person name="Jensen O.N."/>
            <person name="Pelaez A.I."/>
            <person name="Sanchez J."/>
            <person name="Ferrer M."/>
        </authorList>
    </citation>
    <scope>NUCLEOTIDE SEQUENCE</scope>
</reference>
<dbReference type="InterPro" id="IPR046817">
    <property type="entry name" value="MmeI_N"/>
</dbReference>
<organism evidence="2">
    <name type="scientific">mine drainage metagenome</name>
    <dbReference type="NCBI Taxonomy" id="410659"/>
    <lineage>
        <taxon>unclassified sequences</taxon>
        <taxon>metagenomes</taxon>
        <taxon>ecological metagenomes</taxon>
    </lineage>
</organism>
<name>T1ASU1_9ZZZZ</name>
<keyword evidence="2" id="KW-0808">Transferase</keyword>
<protein>
    <submittedName>
        <fullName evidence="2">DNA methylase</fullName>
    </submittedName>
</protein>
<dbReference type="GO" id="GO:0008168">
    <property type="term" value="F:methyltransferase activity"/>
    <property type="evidence" value="ECO:0007669"/>
    <property type="project" value="UniProtKB-KW"/>
</dbReference>
<evidence type="ECO:0000259" key="1">
    <source>
        <dbReference type="Pfam" id="PF20464"/>
    </source>
</evidence>
<dbReference type="AlphaFoldDB" id="T1ASU1"/>